<protein>
    <submittedName>
        <fullName evidence="2">Uncharacterized protein</fullName>
    </submittedName>
</protein>
<evidence type="ECO:0000313" key="2">
    <source>
        <dbReference type="EMBL" id="CEM06812.1"/>
    </source>
</evidence>
<reference evidence="2 3" key="1">
    <citation type="submission" date="2014-11" db="EMBL/GenBank/DDBJ databases">
        <authorList>
            <person name="Zhu J."/>
            <person name="Qi W."/>
            <person name="Song R."/>
        </authorList>
    </citation>
    <scope>NUCLEOTIDE SEQUENCE [LARGE SCALE GENOMIC DNA]</scope>
</reference>
<dbReference type="Proteomes" id="UP000041254">
    <property type="component" value="Unassembled WGS sequence"/>
</dbReference>
<name>A0A0G4F3M4_VITBC</name>
<proteinExistence type="predicted"/>
<sequence length="554" mass="61378">MRAIAILEWGPPGLRGVHPHQKLKVRTDWLDHGPVLPPFLFIRGEETKPENLVKVRFAFSAYDTLDYAIRNLRKAFGHCYPEAIGYVSTLANRHRCRIEHLPLMEKLRRWAMLAHIDAILWIDYDNYRRNKVPPGPPPLHASVPYGPNILDVIVEGGAKPSKASDRADKPKQKDPRDQREHDQDKKRMSDLDIEFVSAGILPSLRGENHPRRVSHTVAESSQPRLGSVMSEQPPVVSATPTLPPVAQAKADTPPSHLTDTERAQTSRRPSRTAAEVTRRGSSGPEGEVMSPKDSGGARKKAKLKEDGEAAGEDEKAAKGSTLVSKILARAAEMDDELQLEVIRPFGCIYPRSYTPGPGRYSLIARSQFGKPPPFNDPYASPPPRWSRKGPMFKGKPLHTFDQLAKRAKEVPASWDYFDHTHELAYKSFGGSIPPSPSMSTSRYVSTLEPSTTLRSSAQDASTIGGPSLTEPEGSMSTPKQHRVPPLKLGGHSFAVEKKMKLPTERGVKVLSAALAAKENLLVHGSGKLYWHLLTERSNPKRNSPRFSAPKSPRF</sequence>
<feature type="region of interest" description="Disordered" evidence="1">
    <location>
        <begin position="535"/>
        <end position="554"/>
    </location>
</feature>
<organism evidence="2 3">
    <name type="scientific">Vitrella brassicaformis (strain CCMP3155)</name>
    <dbReference type="NCBI Taxonomy" id="1169540"/>
    <lineage>
        <taxon>Eukaryota</taxon>
        <taxon>Sar</taxon>
        <taxon>Alveolata</taxon>
        <taxon>Colpodellida</taxon>
        <taxon>Vitrellaceae</taxon>
        <taxon>Vitrella</taxon>
    </lineage>
</organism>
<feature type="region of interest" description="Disordered" evidence="1">
    <location>
        <begin position="447"/>
        <end position="487"/>
    </location>
</feature>
<dbReference type="InParanoid" id="A0A0G4F3M4"/>
<feature type="compositionally biased region" description="Basic and acidic residues" evidence="1">
    <location>
        <begin position="303"/>
        <end position="317"/>
    </location>
</feature>
<accession>A0A0G4F3M4</accession>
<dbReference type="EMBL" id="CDMY01000371">
    <property type="protein sequence ID" value="CEM06812.1"/>
    <property type="molecule type" value="Genomic_DNA"/>
</dbReference>
<evidence type="ECO:0000256" key="1">
    <source>
        <dbReference type="SAM" id="MobiDB-lite"/>
    </source>
</evidence>
<feature type="compositionally biased region" description="Basic and acidic residues" evidence="1">
    <location>
        <begin position="162"/>
        <end position="190"/>
    </location>
</feature>
<dbReference type="AlphaFoldDB" id="A0A0G4F3M4"/>
<dbReference type="OrthoDB" id="447600at2759"/>
<feature type="compositionally biased region" description="Polar residues" evidence="1">
    <location>
        <begin position="447"/>
        <end position="461"/>
    </location>
</feature>
<feature type="region of interest" description="Disordered" evidence="1">
    <location>
        <begin position="158"/>
        <end position="319"/>
    </location>
</feature>
<keyword evidence="3" id="KW-1185">Reference proteome</keyword>
<dbReference type="VEuPathDB" id="CryptoDB:Vbra_8788"/>
<evidence type="ECO:0000313" key="3">
    <source>
        <dbReference type="Proteomes" id="UP000041254"/>
    </source>
</evidence>
<gene>
    <name evidence="2" type="ORF">Vbra_8788</name>
</gene>